<keyword evidence="8" id="KW-1185">Reference proteome</keyword>
<feature type="non-terminal residue" evidence="7">
    <location>
        <position position="123"/>
    </location>
</feature>
<evidence type="ECO:0000256" key="1">
    <source>
        <dbReference type="ARBA" id="ARBA00022598"/>
    </source>
</evidence>
<protein>
    <submittedName>
        <fullName evidence="7">Glutamate--tRNA ligase</fullName>
    </submittedName>
</protein>
<evidence type="ECO:0000256" key="3">
    <source>
        <dbReference type="ARBA" id="ARBA00022840"/>
    </source>
</evidence>
<dbReference type="Pfam" id="PF00749">
    <property type="entry name" value="tRNA-synt_1c"/>
    <property type="match status" value="1"/>
</dbReference>
<feature type="non-terminal residue" evidence="7">
    <location>
        <position position="1"/>
    </location>
</feature>
<evidence type="ECO:0000256" key="2">
    <source>
        <dbReference type="ARBA" id="ARBA00022741"/>
    </source>
</evidence>
<dbReference type="SUPFAM" id="SSF52374">
    <property type="entry name" value="Nucleotidylyl transferase"/>
    <property type="match status" value="1"/>
</dbReference>
<keyword evidence="2 5" id="KW-0547">Nucleotide-binding</keyword>
<dbReference type="InterPro" id="IPR049940">
    <property type="entry name" value="GluQ/Sye"/>
</dbReference>
<dbReference type="PANTHER" id="PTHR43311:SF2">
    <property type="entry name" value="GLUTAMATE--TRNA LIGASE, MITOCHONDRIAL-RELATED"/>
    <property type="match status" value="1"/>
</dbReference>
<name>A0ABY2W3E8_9GAMM</name>
<feature type="domain" description="Glutamyl/glutaminyl-tRNA synthetase class Ib catalytic" evidence="6">
    <location>
        <begin position="13"/>
        <end position="121"/>
    </location>
</feature>
<comment type="caution">
    <text evidence="7">The sequence shown here is derived from an EMBL/GenBank/DDBJ whole genome shotgun (WGS) entry which is preliminary data.</text>
</comment>
<dbReference type="InterPro" id="IPR020058">
    <property type="entry name" value="Glu/Gln-tRNA-synth_Ib_cat-dom"/>
</dbReference>
<accession>A0ABY2W3E8</accession>
<dbReference type="RefSeq" id="WP_249351816.1">
    <property type="nucleotide sequence ID" value="NZ_PNCK01000266.1"/>
</dbReference>
<dbReference type="GO" id="GO:0016874">
    <property type="term" value="F:ligase activity"/>
    <property type="evidence" value="ECO:0007669"/>
    <property type="project" value="UniProtKB-KW"/>
</dbReference>
<dbReference type="PANTHER" id="PTHR43311">
    <property type="entry name" value="GLUTAMATE--TRNA LIGASE"/>
    <property type="match status" value="1"/>
</dbReference>
<keyword evidence="3 5" id="KW-0067">ATP-binding</keyword>
<proteinExistence type="inferred from homology"/>
<evidence type="ECO:0000256" key="4">
    <source>
        <dbReference type="ARBA" id="ARBA00023146"/>
    </source>
</evidence>
<dbReference type="EMBL" id="PNCK01000266">
    <property type="protein sequence ID" value="TMP34374.1"/>
    <property type="molecule type" value="Genomic_DNA"/>
</dbReference>
<gene>
    <name evidence="7" type="ORF">CWB97_23090</name>
</gene>
<dbReference type="Proteomes" id="UP000305730">
    <property type="component" value="Unassembled WGS sequence"/>
</dbReference>
<evidence type="ECO:0000256" key="5">
    <source>
        <dbReference type="RuleBase" id="RU363037"/>
    </source>
</evidence>
<keyword evidence="1 5" id="KW-0436">Ligase</keyword>
<keyword evidence="5" id="KW-0648">Protein biosynthesis</keyword>
<dbReference type="Gene3D" id="3.90.800.10">
    <property type="entry name" value="Glutamyl-tRNA Synthetase, Domain 3"/>
    <property type="match status" value="1"/>
</dbReference>
<keyword evidence="4 5" id="KW-0030">Aminoacyl-tRNA synthetase</keyword>
<comment type="similarity">
    <text evidence="5">Belongs to the class-I aminoacyl-tRNA synthetase family.</text>
</comment>
<sequence length="123" mass="14080">LTPDESPFTGGPYAPYRQSERKGIYRQYAEQLIENGHAYYAFDTPAELEQMRIDFKTAENPSPQYNHRIREKMKNSLTLASSEVQSLLAAGTPHVIRIKMPEHETITFTDMIRGEVSFQTAQV</sequence>
<evidence type="ECO:0000313" key="8">
    <source>
        <dbReference type="Proteomes" id="UP000305730"/>
    </source>
</evidence>
<reference evidence="8" key="1">
    <citation type="submission" date="2019-06" db="EMBL/GenBank/DDBJ databases">
        <title>Co-occurence of chitin degradation, pigmentation and bioactivity in marine Pseudoalteromonas.</title>
        <authorList>
            <person name="Sonnenschein E.C."/>
            <person name="Bech P.K."/>
        </authorList>
    </citation>
    <scope>NUCLEOTIDE SEQUENCE [LARGE SCALE GENOMIC DNA]</scope>
    <source>
        <strain evidence="8">S2233</strain>
    </source>
</reference>
<evidence type="ECO:0000259" key="6">
    <source>
        <dbReference type="Pfam" id="PF00749"/>
    </source>
</evidence>
<organism evidence="7 8">
    <name type="scientific">Pseudoalteromonas citrea</name>
    <dbReference type="NCBI Taxonomy" id="43655"/>
    <lineage>
        <taxon>Bacteria</taxon>
        <taxon>Pseudomonadati</taxon>
        <taxon>Pseudomonadota</taxon>
        <taxon>Gammaproteobacteria</taxon>
        <taxon>Alteromonadales</taxon>
        <taxon>Pseudoalteromonadaceae</taxon>
        <taxon>Pseudoalteromonas</taxon>
    </lineage>
</organism>
<evidence type="ECO:0000313" key="7">
    <source>
        <dbReference type="EMBL" id="TMP34374.1"/>
    </source>
</evidence>